<evidence type="ECO:0000256" key="2">
    <source>
        <dbReference type="SAM" id="MobiDB-lite"/>
    </source>
</evidence>
<dbReference type="Proteomes" id="UP000069940">
    <property type="component" value="Unassembled WGS sequence"/>
</dbReference>
<dbReference type="GeneID" id="109419202"/>
<protein>
    <recommendedName>
        <fullName evidence="5">Secreted protein</fullName>
    </recommendedName>
</protein>
<keyword evidence="4" id="KW-1185">Reference proteome</keyword>
<reference evidence="4" key="1">
    <citation type="journal article" date="2015" name="Proc. Natl. Acad. Sci. U.S.A.">
        <title>Genome sequence of the Asian Tiger mosquito, Aedes albopictus, reveals insights into its biology, genetics, and evolution.</title>
        <authorList>
            <person name="Chen X.G."/>
            <person name="Jiang X."/>
            <person name="Gu J."/>
            <person name="Xu M."/>
            <person name="Wu Y."/>
            <person name="Deng Y."/>
            <person name="Zhang C."/>
            <person name="Bonizzoni M."/>
            <person name="Dermauw W."/>
            <person name="Vontas J."/>
            <person name="Armbruster P."/>
            <person name="Huang X."/>
            <person name="Yang Y."/>
            <person name="Zhang H."/>
            <person name="He W."/>
            <person name="Peng H."/>
            <person name="Liu Y."/>
            <person name="Wu K."/>
            <person name="Chen J."/>
            <person name="Lirakis M."/>
            <person name="Topalis P."/>
            <person name="Van Leeuwen T."/>
            <person name="Hall A.B."/>
            <person name="Jiang X."/>
            <person name="Thorpe C."/>
            <person name="Mueller R.L."/>
            <person name="Sun C."/>
            <person name="Waterhouse R.M."/>
            <person name="Yan G."/>
            <person name="Tu Z.J."/>
            <person name="Fang X."/>
            <person name="James A.A."/>
        </authorList>
    </citation>
    <scope>NUCLEOTIDE SEQUENCE [LARGE SCALE GENOMIC DNA]</scope>
    <source>
        <strain evidence="4">Foshan</strain>
    </source>
</reference>
<reference evidence="3" key="2">
    <citation type="submission" date="2025-05" db="UniProtKB">
        <authorList>
            <consortium name="EnsemblMetazoa"/>
        </authorList>
    </citation>
    <scope>IDENTIFICATION</scope>
    <source>
        <strain evidence="3">Foshan</strain>
    </source>
</reference>
<evidence type="ECO:0000313" key="3">
    <source>
        <dbReference type="EnsemblMetazoa" id="AALFPA23_024983.P37232"/>
    </source>
</evidence>
<evidence type="ECO:0000313" key="4">
    <source>
        <dbReference type="Proteomes" id="UP000069940"/>
    </source>
</evidence>
<sequence>MPFNFVCDFSISEKCIFVIPSERYLSRENSLRLTESIRVDRTDQSTEFIGTGFDAFIQPSILRRRSSIARTTTFSVCQSTKREAAAVLVCIEREKHLDRKMSARTSSSSSVLLPALMVTAILAALLTSSGCMAAGSAKPMRRPDDHPKEPSTTSTDTQVNQLKELLVEANRKATSMKSSAKSLQQKYSKYMAQVARNGWPTAQKQHFVEESLRNNAQHLRANFRQFENQMRSVAPRVKYLRDLARQGPNRKQMEQNVKLYEIIMNLVKSFIECPGQILDLLGASDSDGVDSLPTDSGENGTGEGDLYANYY</sequence>
<organism evidence="3 4">
    <name type="scientific">Aedes albopictus</name>
    <name type="common">Asian tiger mosquito</name>
    <name type="synonym">Stegomyia albopicta</name>
    <dbReference type="NCBI Taxonomy" id="7160"/>
    <lineage>
        <taxon>Eukaryota</taxon>
        <taxon>Metazoa</taxon>
        <taxon>Ecdysozoa</taxon>
        <taxon>Arthropoda</taxon>
        <taxon>Hexapoda</taxon>
        <taxon>Insecta</taxon>
        <taxon>Pterygota</taxon>
        <taxon>Neoptera</taxon>
        <taxon>Endopterygota</taxon>
        <taxon>Diptera</taxon>
        <taxon>Nematocera</taxon>
        <taxon>Culicoidea</taxon>
        <taxon>Culicidae</taxon>
        <taxon>Culicinae</taxon>
        <taxon>Aedini</taxon>
        <taxon>Aedes</taxon>
        <taxon>Stegomyia</taxon>
    </lineage>
</organism>
<evidence type="ECO:0000256" key="1">
    <source>
        <dbReference type="SAM" id="Coils"/>
    </source>
</evidence>
<feature type="region of interest" description="Disordered" evidence="2">
    <location>
        <begin position="134"/>
        <end position="158"/>
    </location>
</feature>
<feature type="coiled-coil region" evidence="1">
    <location>
        <begin position="159"/>
        <end position="229"/>
    </location>
</feature>
<dbReference type="EnsemblMetazoa" id="AALFPA23_024983.R37232">
    <property type="protein sequence ID" value="AALFPA23_024983.P37232"/>
    <property type="gene ID" value="AALFPA23_024983"/>
</dbReference>
<evidence type="ECO:0008006" key="5">
    <source>
        <dbReference type="Google" id="ProtNLM"/>
    </source>
</evidence>
<name>A0ABM2A6N5_AEDAL</name>
<proteinExistence type="predicted"/>
<dbReference type="RefSeq" id="XP_019548956.3">
    <property type="nucleotide sequence ID" value="XM_019693411.3"/>
</dbReference>
<keyword evidence="1" id="KW-0175">Coiled coil</keyword>
<accession>A0ABM2A6N5</accession>